<evidence type="ECO:0000313" key="1">
    <source>
        <dbReference type="EMBL" id="CAE6519574.1"/>
    </source>
</evidence>
<evidence type="ECO:0000313" key="2">
    <source>
        <dbReference type="Proteomes" id="UP000663861"/>
    </source>
</evidence>
<proteinExistence type="predicted"/>
<dbReference type="EMBL" id="CAJMWY010004107">
    <property type="protein sequence ID" value="CAE6519574.1"/>
    <property type="molecule type" value="Genomic_DNA"/>
</dbReference>
<gene>
    <name evidence="1" type="ORF">RDB_LOCUS153256</name>
</gene>
<sequence>MSMFIPYLNLEWYPNSVSHGLRSLAASGWTILPPDLYEALMDASGRIYFHEAWVNELQSRVPMGFPLHTDPYFVYSGYKNALSNLMNIIADPVNQSDGLRLRVCTGLVRKFG</sequence>
<reference evidence="1" key="1">
    <citation type="submission" date="2021-01" db="EMBL/GenBank/DDBJ databases">
        <authorList>
            <person name="Kaushik A."/>
        </authorList>
    </citation>
    <scope>NUCLEOTIDE SEQUENCE</scope>
    <source>
        <strain evidence="1">AG4-RS23</strain>
    </source>
</reference>
<name>A0A8H3D8L8_9AGAM</name>
<dbReference type="AlphaFoldDB" id="A0A8H3D8L8"/>
<accession>A0A8H3D8L8</accession>
<comment type="caution">
    <text evidence="1">The sequence shown here is derived from an EMBL/GenBank/DDBJ whole genome shotgun (WGS) entry which is preliminary data.</text>
</comment>
<dbReference type="Proteomes" id="UP000663861">
    <property type="component" value="Unassembled WGS sequence"/>
</dbReference>
<protein>
    <submittedName>
        <fullName evidence="1">Uncharacterized protein</fullName>
    </submittedName>
</protein>
<organism evidence="1 2">
    <name type="scientific">Rhizoctonia solani</name>
    <dbReference type="NCBI Taxonomy" id="456999"/>
    <lineage>
        <taxon>Eukaryota</taxon>
        <taxon>Fungi</taxon>
        <taxon>Dikarya</taxon>
        <taxon>Basidiomycota</taxon>
        <taxon>Agaricomycotina</taxon>
        <taxon>Agaricomycetes</taxon>
        <taxon>Cantharellales</taxon>
        <taxon>Ceratobasidiaceae</taxon>
        <taxon>Rhizoctonia</taxon>
    </lineage>
</organism>